<organism evidence="1 2">
    <name type="scientific">Candidatus Curtissbacteria bacterium RIFCSPLOWO2_02_41_11</name>
    <dbReference type="NCBI Taxonomy" id="1797731"/>
    <lineage>
        <taxon>Bacteria</taxon>
        <taxon>Candidatus Curtissiibacteriota</taxon>
    </lineage>
</organism>
<protein>
    <submittedName>
        <fullName evidence="1">Uncharacterized protein</fullName>
    </submittedName>
</protein>
<evidence type="ECO:0000313" key="2">
    <source>
        <dbReference type="Proteomes" id="UP000177747"/>
    </source>
</evidence>
<dbReference type="STRING" id="1797731.A2W70_04030"/>
<name>A0A1F5HR42_9BACT</name>
<comment type="caution">
    <text evidence="1">The sequence shown here is derived from an EMBL/GenBank/DDBJ whole genome shotgun (WGS) entry which is preliminary data.</text>
</comment>
<dbReference type="EMBL" id="MFBU01000014">
    <property type="protein sequence ID" value="OGE06602.1"/>
    <property type="molecule type" value="Genomic_DNA"/>
</dbReference>
<dbReference type="AlphaFoldDB" id="A0A1F5HR42"/>
<accession>A0A1F5HR42</accession>
<sequence length="74" mass="9056">MLLEINENTLINCNLFTNSNYSRTFLLVLLQTCRNQEKMYWEWILGHRSTTLDFQWRNDKGQVQFLLDKKWIKT</sequence>
<gene>
    <name evidence="1" type="ORF">A2W70_04030</name>
</gene>
<reference evidence="1 2" key="1">
    <citation type="journal article" date="2016" name="Nat. Commun.">
        <title>Thousands of microbial genomes shed light on interconnected biogeochemical processes in an aquifer system.</title>
        <authorList>
            <person name="Anantharaman K."/>
            <person name="Brown C.T."/>
            <person name="Hug L.A."/>
            <person name="Sharon I."/>
            <person name="Castelle C.J."/>
            <person name="Probst A.J."/>
            <person name="Thomas B.C."/>
            <person name="Singh A."/>
            <person name="Wilkins M.J."/>
            <person name="Karaoz U."/>
            <person name="Brodie E.L."/>
            <person name="Williams K.H."/>
            <person name="Hubbard S.S."/>
            <person name="Banfield J.F."/>
        </authorList>
    </citation>
    <scope>NUCLEOTIDE SEQUENCE [LARGE SCALE GENOMIC DNA]</scope>
</reference>
<evidence type="ECO:0000313" key="1">
    <source>
        <dbReference type="EMBL" id="OGE06602.1"/>
    </source>
</evidence>
<proteinExistence type="predicted"/>
<dbReference type="Proteomes" id="UP000177747">
    <property type="component" value="Unassembled WGS sequence"/>
</dbReference>